<reference evidence="1" key="1">
    <citation type="submission" date="2020-05" db="EMBL/GenBank/DDBJ databases">
        <title>Large-scale comparative analyses of tick genomes elucidate their genetic diversity and vector capacities.</title>
        <authorList>
            <person name="Jia N."/>
            <person name="Wang J."/>
            <person name="Shi W."/>
            <person name="Du L."/>
            <person name="Sun Y."/>
            <person name="Zhan W."/>
            <person name="Jiang J."/>
            <person name="Wang Q."/>
            <person name="Zhang B."/>
            <person name="Ji P."/>
            <person name="Sakyi L.B."/>
            <person name="Cui X."/>
            <person name="Yuan T."/>
            <person name="Jiang B."/>
            <person name="Yang W."/>
            <person name="Lam T.T.-Y."/>
            <person name="Chang Q."/>
            <person name="Ding S."/>
            <person name="Wang X."/>
            <person name="Zhu J."/>
            <person name="Ruan X."/>
            <person name="Zhao L."/>
            <person name="Wei J."/>
            <person name="Que T."/>
            <person name="Du C."/>
            <person name="Cheng J."/>
            <person name="Dai P."/>
            <person name="Han X."/>
            <person name="Huang E."/>
            <person name="Gao Y."/>
            <person name="Liu J."/>
            <person name="Shao H."/>
            <person name="Ye R."/>
            <person name="Li L."/>
            <person name="Wei W."/>
            <person name="Wang X."/>
            <person name="Wang C."/>
            <person name="Yang T."/>
            <person name="Huo Q."/>
            <person name="Li W."/>
            <person name="Guo W."/>
            <person name="Chen H."/>
            <person name="Zhou L."/>
            <person name="Ni X."/>
            <person name="Tian J."/>
            <person name="Zhou Y."/>
            <person name="Sheng Y."/>
            <person name="Liu T."/>
            <person name="Pan Y."/>
            <person name="Xia L."/>
            <person name="Li J."/>
            <person name="Zhao F."/>
            <person name="Cao W."/>
        </authorList>
    </citation>
    <scope>NUCLEOTIDE SEQUENCE</scope>
    <source>
        <strain evidence="1">Hyas-2018</strain>
    </source>
</reference>
<gene>
    <name evidence="1" type="ORF">HPB50_008858</name>
</gene>
<accession>A0ACB7SWE1</accession>
<dbReference type="Proteomes" id="UP000821845">
    <property type="component" value="Chromosome 2"/>
</dbReference>
<protein>
    <submittedName>
        <fullName evidence="1">Uncharacterized protein</fullName>
    </submittedName>
</protein>
<evidence type="ECO:0000313" key="2">
    <source>
        <dbReference type="Proteomes" id="UP000821845"/>
    </source>
</evidence>
<organism evidence="1 2">
    <name type="scientific">Hyalomma asiaticum</name>
    <name type="common">Tick</name>
    <dbReference type="NCBI Taxonomy" id="266040"/>
    <lineage>
        <taxon>Eukaryota</taxon>
        <taxon>Metazoa</taxon>
        <taxon>Ecdysozoa</taxon>
        <taxon>Arthropoda</taxon>
        <taxon>Chelicerata</taxon>
        <taxon>Arachnida</taxon>
        <taxon>Acari</taxon>
        <taxon>Parasitiformes</taxon>
        <taxon>Ixodida</taxon>
        <taxon>Ixodoidea</taxon>
        <taxon>Ixodidae</taxon>
        <taxon>Hyalomminae</taxon>
        <taxon>Hyalomma</taxon>
    </lineage>
</organism>
<name>A0ACB7SWE1_HYAAI</name>
<keyword evidence="2" id="KW-1185">Reference proteome</keyword>
<proteinExistence type="predicted"/>
<sequence length="96" mass="10420">MGTDCVTVSRVSGVRYGQTFSEDAMPAKRGMVRALCAGAKEEEAAARARTHRSKGKKEREEGEEEEEEGNTRTSDCAGPESKQFGEKKQPVAGIQL</sequence>
<dbReference type="EMBL" id="CM023482">
    <property type="protein sequence ID" value="KAH6938352.1"/>
    <property type="molecule type" value="Genomic_DNA"/>
</dbReference>
<evidence type="ECO:0000313" key="1">
    <source>
        <dbReference type="EMBL" id="KAH6938352.1"/>
    </source>
</evidence>
<comment type="caution">
    <text evidence="1">The sequence shown here is derived from an EMBL/GenBank/DDBJ whole genome shotgun (WGS) entry which is preliminary data.</text>
</comment>